<dbReference type="AlphaFoldDB" id="B3PUG3"/>
<accession>B3PUG3</accession>
<evidence type="ECO:0000256" key="1">
    <source>
        <dbReference type="SAM" id="MobiDB-lite"/>
    </source>
</evidence>
<dbReference type="eggNOG" id="ENOG50312IQ">
    <property type="taxonomic scope" value="Bacteria"/>
</dbReference>
<name>B3PUG3_RHIE6</name>
<evidence type="ECO:0000313" key="3">
    <source>
        <dbReference type="Proteomes" id="UP000008817"/>
    </source>
</evidence>
<dbReference type="HOGENOM" id="CLU_1853587_0_0_5"/>
<evidence type="ECO:0008006" key="4">
    <source>
        <dbReference type="Google" id="ProtNLM"/>
    </source>
</evidence>
<organism evidence="2 3">
    <name type="scientific">Rhizobium etli (strain CIAT 652)</name>
    <dbReference type="NCBI Taxonomy" id="491916"/>
    <lineage>
        <taxon>Bacteria</taxon>
        <taxon>Pseudomonadati</taxon>
        <taxon>Pseudomonadota</taxon>
        <taxon>Alphaproteobacteria</taxon>
        <taxon>Hyphomicrobiales</taxon>
        <taxon>Rhizobiaceae</taxon>
        <taxon>Rhizobium/Agrobacterium group</taxon>
        <taxon>Rhizobium</taxon>
    </lineage>
</organism>
<dbReference type="KEGG" id="rec:RHECIAT_CH0003096"/>
<gene>
    <name evidence="2" type="ordered locus">RHECIAT_CH0003096</name>
</gene>
<feature type="region of interest" description="Disordered" evidence="1">
    <location>
        <begin position="24"/>
        <end position="45"/>
    </location>
</feature>
<protein>
    <recommendedName>
        <fullName evidence="4">SpoVG family protein</fullName>
    </recommendedName>
</protein>
<dbReference type="Proteomes" id="UP000008817">
    <property type="component" value="Chromosome"/>
</dbReference>
<dbReference type="EMBL" id="CP001074">
    <property type="protein sequence ID" value="ACE92044.1"/>
    <property type="molecule type" value="Genomic_DNA"/>
</dbReference>
<proteinExistence type="predicted"/>
<sequence>MSYQEVGPEITPLACYDFRHQSPTERAGHTSLTHHKPPAGLPAGAPSCASTKETIMKILYTHPTGETGQRDCVAFVDVELNNDVRLYGLRLVRQPDGRHLIYAPQAGHRRTATFSKPVAEQLTALALEAYEAARHDAA</sequence>
<evidence type="ECO:0000313" key="2">
    <source>
        <dbReference type="EMBL" id="ACE92044.1"/>
    </source>
</evidence>
<reference evidence="2 3" key="1">
    <citation type="submission" date="2008-04" db="EMBL/GenBank/DDBJ databases">
        <title>Genome diversity and DNA divergence of Rhizobium etli.</title>
        <authorList>
            <person name="Gonzalez V."/>
            <person name="Acosta J.L."/>
            <person name="Santamaria R.I."/>
            <person name="Bustos P."/>
            <person name="Hernandez-Gonzalez I.L."/>
            <person name="Fernandez J.L."/>
            <person name="Diaz R."/>
            <person name="Flores M."/>
            <person name="Mora J."/>
            <person name="Palacios R."/>
            <person name="Davila G."/>
        </authorList>
    </citation>
    <scope>NUCLEOTIDE SEQUENCE [LARGE SCALE GENOMIC DNA]</scope>
    <source>
        <strain evidence="2 3">CIAT 652</strain>
    </source>
</reference>